<dbReference type="Proteomes" id="UP000821865">
    <property type="component" value="Chromosome 8"/>
</dbReference>
<gene>
    <name evidence="1" type="ORF">HPB49_007841</name>
</gene>
<name>A0ACB8C875_DERSI</name>
<protein>
    <submittedName>
        <fullName evidence="1">Uncharacterized protein</fullName>
    </submittedName>
</protein>
<evidence type="ECO:0000313" key="1">
    <source>
        <dbReference type="EMBL" id="KAH7937084.1"/>
    </source>
</evidence>
<keyword evidence="2" id="KW-1185">Reference proteome</keyword>
<proteinExistence type="predicted"/>
<organism evidence="1 2">
    <name type="scientific">Dermacentor silvarum</name>
    <name type="common">Tick</name>
    <dbReference type="NCBI Taxonomy" id="543639"/>
    <lineage>
        <taxon>Eukaryota</taxon>
        <taxon>Metazoa</taxon>
        <taxon>Ecdysozoa</taxon>
        <taxon>Arthropoda</taxon>
        <taxon>Chelicerata</taxon>
        <taxon>Arachnida</taxon>
        <taxon>Acari</taxon>
        <taxon>Parasitiformes</taxon>
        <taxon>Ixodida</taxon>
        <taxon>Ixodoidea</taxon>
        <taxon>Ixodidae</taxon>
        <taxon>Rhipicephalinae</taxon>
        <taxon>Dermacentor</taxon>
    </lineage>
</organism>
<comment type="caution">
    <text evidence="1">The sequence shown here is derived from an EMBL/GenBank/DDBJ whole genome shotgun (WGS) entry which is preliminary data.</text>
</comment>
<evidence type="ECO:0000313" key="2">
    <source>
        <dbReference type="Proteomes" id="UP000821865"/>
    </source>
</evidence>
<sequence>MKGELSVKTRFRRGATIATAQRLLQRYCDEAGKSERLVILHAGVSDANKSAEPTEVAQMVRERIIPYAAELVICSVPENTLWGKEAQARAMLLNTELKRLGTSESAKFLDLSEAVQGEGRLAQDGIHYLAKTSRKVATEVTELIHPFLGATKRGQRCSRRRSMQDMTWRQERPMVSTTASTASVEPRANQTGDWRTPTQGMPAGIPAPEQPPPPRQVRELIPQFPPAPKYAGIQANSGYPTAAGSQHWGYRYGPPMGPLQCATPPPGPLRQMLNLYPGTDLFRMWTRRVHHLKQKNGLIRDPILAESIGAYAKAVQQRVRDVEEVAWQLALAQKETLSFYRQHKSSIKATRLYDNSVGSALLFEARAGALRTLTRQRAFDTTVTCVLCRSCGKSDETIEHLVLQCDELGESVSRASLAVALGFDDSEGEVQAVEVSRTKRRLEQWRTATQQCRRLPTASVEDRGGSIRDSVGAL</sequence>
<dbReference type="EMBL" id="CM023477">
    <property type="protein sequence ID" value="KAH7937084.1"/>
    <property type="molecule type" value="Genomic_DNA"/>
</dbReference>
<accession>A0ACB8C875</accession>
<reference evidence="1" key="1">
    <citation type="submission" date="2020-05" db="EMBL/GenBank/DDBJ databases">
        <title>Large-scale comparative analyses of tick genomes elucidate their genetic diversity and vector capacities.</title>
        <authorList>
            <person name="Jia N."/>
            <person name="Wang J."/>
            <person name="Shi W."/>
            <person name="Du L."/>
            <person name="Sun Y."/>
            <person name="Zhan W."/>
            <person name="Jiang J."/>
            <person name="Wang Q."/>
            <person name="Zhang B."/>
            <person name="Ji P."/>
            <person name="Sakyi L.B."/>
            <person name="Cui X."/>
            <person name="Yuan T."/>
            <person name="Jiang B."/>
            <person name="Yang W."/>
            <person name="Lam T.T.-Y."/>
            <person name="Chang Q."/>
            <person name="Ding S."/>
            <person name="Wang X."/>
            <person name="Zhu J."/>
            <person name="Ruan X."/>
            <person name="Zhao L."/>
            <person name="Wei J."/>
            <person name="Que T."/>
            <person name="Du C."/>
            <person name="Cheng J."/>
            <person name="Dai P."/>
            <person name="Han X."/>
            <person name="Huang E."/>
            <person name="Gao Y."/>
            <person name="Liu J."/>
            <person name="Shao H."/>
            <person name="Ye R."/>
            <person name="Li L."/>
            <person name="Wei W."/>
            <person name="Wang X."/>
            <person name="Wang C."/>
            <person name="Yang T."/>
            <person name="Huo Q."/>
            <person name="Li W."/>
            <person name="Guo W."/>
            <person name="Chen H."/>
            <person name="Zhou L."/>
            <person name="Ni X."/>
            <person name="Tian J."/>
            <person name="Zhou Y."/>
            <person name="Sheng Y."/>
            <person name="Liu T."/>
            <person name="Pan Y."/>
            <person name="Xia L."/>
            <person name="Li J."/>
            <person name="Zhao F."/>
            <person name="Cao W."/>
        </authorList>
    </citation>
    <scope>NUCLEOTIDE SEQUENCE</scope>
    <source>
        <strain evidence="1">Dsil-2018</strain>
    </source>
</reference>